<organism evidence="1 2">
    <name type="scientific">Bacillus chungangensis</name>
    <dbReference type="NCBI Taxonomy" id="587633"/>
    <lineage>
        <taxon>Bacteria</taxon>
        <taxon>Bacillati</taxon>
        <taxon>Bacillota</taxon>
        <taxon>Bacilli</taxon>
        <taxon>Bacillales</taxon>
        <taxon>Bacillaceae</taxon>
        <taxon>Bacillus</taxon>
    </lineage>
</organism>
<protein>
    <submittedName>
        <fullName evidence="1">Uncharacterized protein</fullName>
    </submittedName>
</protein>
<dbReference type="EMBL" id="JAUSTT010000019">
    <property type="protein sequence ID" value="MDQ0177147.1"/>
    <property type="molecule type" value="Genomic_DNA"/>
</dbReference>
<gene>
    <name evidence="1" type="ORF">J2S08_003026</name>
</gene>
<accession>A0ABT9WVA8</accession>
<evidence type="ECO:0000313" key="2">
    <source>
        <dbReference type="Proteomes" id="UP001223586"/>
    </source>
</evidence>
<proteinExistence type="predicted"/>
<comment type="caution">
    <text evidence="1">The sequence shown here is derived from an EMBL/GenBank/DDBJ whole genome shotgun (WGS) entry which is preliminary data.</text>
</comment>
<dbReference type="RefSeq" id="WP_307230894.1">
    <property type="nucleotide sequence ID" value="NZ_JAUSTT010000019.1"/>
</dbReference>
<keyword evidence="2" id="KW-1185">Reference proteome</keyword>
<dbReference type="Proteomes" id="UP001223586">
    <property type="component" value="Unassembled WGS sequence"/>
</dbReference>
<name>A0ABT9WVA8_9BACI</name>
<sequence length="128" mass="15148">MKKNLTGYSTFNIFYDKQAELIKNIEIDKNVFFDYREDPSYMNWVKKDSNDFIMRQKPPIPKKINELLKEYNRAFELIVYAENDVIAQNISNLIHGGRLLAYPSIYENPNPKSVVDIKSDFILNDNYK</sequence>
<reference evidence="1 2" key="1">
    <citation type="submission" date="2023-07" db="EMBL/GenBank/DDBJ databases">
        <title>Genomic Encyclopedia of Type Strains, Phase IV (KMG-IV): sequencing the most valuable type-strain genomes for metagenomic binning, comparative biology and taxonomic classification.</title>
        <authorList>
            <person name="Goeker M."/>
        </authorList>
    </citation>
    <scope>NUCLEOTIDE SEQUENCE [LARGE SCALE GENOMIC DNA]</scope>
    <source>
        <strain evidence="1 2">DSM 23837</strain>
    </source>
</reference>
<evidence type="ECO:0000313" key="1">
    <source>
        <dbReference type="EMBL" id="MDQ0177147.1"/>
    </source>
</evidence>